<proteinExistence type="predicted"/>
<dbReference type="PANTHER" id="PTHR33104">
    <property type="entry name" value="SI:DKEY-29D5.2"/>
    <property type="match status" value="1"/>
</dbReference>
<name>A0A9P6ZVW3_9AGAM</name>
<keyword evidence="3" id="KW-1185">Reference proteome</keyword>
<evidence type="ECO:0000259" key="1">
    <source>
        <dbReference type="Pfam" id="PF18803"/>
    </source>
</evidence>
<evidence type="ECO:0000313" key="3">
    <source>
        <dbReference type="Proteomes" id="UP000714275"/>
    </source>
</evidence>
<dbReference type="InterPro" id="IPR041457">
    <property type="entry name" value="CxC2_KDZ-assoc"/>
</dbReference>
<evidence type="ECO:0000313" key="2">
    <source>
        <dbReference type="EMBL" id="KAG1777147.1"/>
    </source>
</evidence>
<organism evidence="2 3">
    <name type="scientific">Suillus placidus</name>
    <dbReference type="NCBI Taxonomy" id="48579"/>
    <lineage>
        <taxon>Eukaryota</taxon>
        <taxon>Fungi</taxon>
        <taxon>Dikarya</taxon>
        <taxon>Basidiomycota</taxon>
        <taxon>Agaricomycotina</taxon>
        <taxon>Agaricomycetes</taxon>
        <taxon>Agaricomycetidae</taxon>
        <taxon>Boletales</taxon>
        <taxon>Suillineae</taxon>
        <taxon>Suillaceae</taxon>
        <taxon>Suillus</taxon>
    </lineage>
</organism>
<reference evidence="2" key="1">
    <citation type="journal article" date="2020" name="New Phytol.">
        <title>Comparative genomics reveals dynamic genome evolution in host specialist ectomycorrhizal fungi.</title>
        <authorList>
            <person name="Lofgren L.A."/>
            <person name="Nguyen N.H."/>
            <person name="Vilgalys R."/>
            <person name="Ruytinx J."/>
            <person name="Liao H.L."/>
            <person name="Branco S."/>
            <person name="Kuo A."/>
            <person name="LaButti K."/>
            <person name="Lipzen A."/>
            <person name="Andreopoulos W."/>
            <person name="Pangilinan J."/>
            <person name="Riley R."/>
            <person name="Hundley H."/>
            <person name="Na H."/>
            <person name="Barry K."/>
            <person name="Grigoriev I.V."/>
            <person name="Stajich J.E."/>
            <person name="Kennedy P.G."/>
        </authorList>
    </citation>
    <scope>NUCLEOTIDE SEQUENCE</scope>
    <source>
        <strain evidence="2">DOB743</strain>
    </source>
</reference>
<dbReference type="OrthoDB" id="3192989at2759"/>
<dbReference type="Proteomes" id="UP000714275">
    <property type="component" value="Unassembled WGS sequence"/>
</dbReference>
<accession>A0A9P6ZVW3</accession>
<dbReference type="EMBL" id="JABBWD010000022">
    <property type="protein sequence ID" value="KAG1777147.1"/>
    <property type="molecule type" value="Genomic_DNA"/>
</dbReference>
<protein>
    <recommendedName>
        <fullName evidence="1">CxC2-like cysteine cluster KDZ transposase-associated domain-containing protein</fullName>
    </recommendedName>
</protein>
<comment type="caution">
    <text evidence="2">The sequence shown here is derived from an EMBL/GenBank/DDBJ whole genome shotgun (WGS) entry which is preliminary data.</text>
</comment>
<dbReference type="InterPro" id="IPR040521">
    <property type="entry name" value="KDZ"/>
</dbReference>
<dbReference type="PANTHER" id="PTHR33104:SF2">
    <property type="entry name" value="CXC3 LIKE CYSTEINE CLUSTER DOMAIN-CONTAINING PROTEIN"/>
    <property type="match status" value="1"/>
</dbReference>
<dbReference type="Pfam" id="PF18803">
    <property type="entry name" value="CxC2"/>
    <property type="match status" value="1"/>
</dbReference>
<gene>
    <name evidence="2" type="ORF">EV702DRAFT_1179552</name>
</gene>
<feature type="domain" description="CxC2-like cysteine cluster KDZ transposase-associated" evidence="1">
    <location>
        <begin position="94"/>
        <end position="191"/>
    </location>
</feature>
<sequence>MDNVRIVEEALEGLIQCLSCSGEHAWCSSCAVKAHQHNPFHNLQLWNHKFYESTTLWDQGYIVYLGHGGRPCPHFQQQSNPPPWSDLGAMEDVFGHGEGDTIYETQLGLSNLVIVHSTGVYSHHVSWCQCPGVEMDRHLHLLKARLFPTSITRPQSAFTFDVLDNFLIDALECKTSAMSFYQKLCRFTNNAFPHKIPDRYRELMRVSRIWRDLMNRICFGFGHETDRSPGPGDLALYCPASNWWIKLVGYVVDGNFTAQHMKMKTPKDDVSLADGKGYMVTEGPYDTHITESIEEKEKSSCSNHCAVNAANVQRSNLRATGVGATACARHGCFVPHAIVDFQKGECALIIYDVACQWSIHFRKRVDQSYHLSLPPSIKILPAIGKFHLSAHKLICFARFSLNFITGAGHIDGEILETLWAPFNKISPTARSMTLSHRKKVLDDHMRDSNWKKLVGIGKSPLLRNGNFD</sequence>
<dbReference type="Pfam" id="PF18758">
    <property type="entry name" value="KDZ"/>
    <property type="match status" value="2"/>
</dbReference>
<dbReference type="AlphaFoldDB" id="A0A9P6ZVW3"/>